<name>A0A6C2YUP0_9BACT</name>
<dbReference type="EMBL" id="LR593887">
    <property type="protein sequence ID" value="VTS07105.1"/>
    <property type="molecule type" value="Genomic_DNA"/>
</dbReference>
<evidence type="ECO:0000256" key="1">
    <source>
        <dbReference type="SAM" id="MobiDB-lite"/>
    </source>
</evidence>
<sequence length="485" mass="52910">MDGAPAAFLIPMLIVATSILALMLSAIAAHAFFVIFESTAAGSRELRWPDEPLTDWAYRALDLTYLLFVSAVPLNLIAFIGWGRGYVVPATMLSCWLVFPLVLLSSMTAVSRYQPLSLSILLRGIQRPVQVVMLLLLSAPVLLVAGLGVQMLLGHRGGGFISTIAGGVLLGLMIPIYSRIIGRFAFLLTFTRDPFAKSAAKAEGDSANAANRKSGNRKRATDSESAAPRAVQAVDPWEAPPPQIASNVDSPALEDRPIFDSDGEVTGYSLNASSGAGSRATTPAADEFDGLSEAIPLAQDDLPSRPQSPILPLDADTTRRPARRRSKLDDDRDGDSDRDPPQTPRKRAKGNANEDDNPSNKRLSLAERNRQHRNRMAPRPKQLPGDPDEDRPASRQRPELLDDLLDADDLPEGNPRRDRILERERKLMIAERPVEPKHAWELSVWTGLLAASPVSYTLLIAMGYGSMGFLLSCIRLLWNTLPSES</sequence>
<dbReference type="KEGG" id="tim:GMBLW1_43200"/>
<feature type="transmembrane region" description="Helical" evidence="2">
    <location>
        <begin position="159"/>
        <end position="177"/>
    </location>
</feature>
<evidence type="ECO:0000313" key="3">
    <source>
        <dbReference type="EMBL" id="VIP04873.1"/>
    </source>
</evidence>
<reference evidence="3" key="1">
    <citation type="submission" date="2019-04" db="EMBL/GenBank/DDBJ databases">
        <authorList>
            <consortium name="Science for Life Laboratories"/>
        </authorList>
    </citation>
    <scope>NUCLEOTIDE SEQUENCE</scope>
    <source>
        <strain evidence="3">MBLW1</strain>
    </source>
</reference>
<keyword evidence="2" id="KW-0472">Membrane</keyword>
<evidence type="ECO:0000256" key="2">
    <source>
        <dbReference type="SAM" id="Phobius"/>
    </source>
</evidence>
<protein>
    <submittedName>
        <fullName evidence="3">Uncharacterized protein</fullName>
    </submittedName>
</protein>
<organism evidence="3">
    <name type="scientific">Tuwongella immobilis</name>
    <dbReference type="NCBI Taxonomy" id="692036"/>
    <lineage>
        <taxon>Bacteria</taxon>
        <taxon>Pseudomonadati</taxon>
        <taxon>Planctomycetota</taxon>
        <taxon>Planctomycetia</taxon>
        <taxon>Gemmatales</taxon>
        <taxon>Gemmataceae</taxon>
        <taxon>Tuwongella</taxon>
    </lineage>
</organism>
<accession>A0A6C2YUP0</accession>
<feature type="transmembrane region" description="Helical" evidence="2">
    <location>
        <begin position="456"/>
        <end position="478"/>
    </location>
</feature>
<keyword evidence="4" id="KW-1185">Reference proteome</keyword>
<feature type="region of interest" description="Disordered" evidence="1">
    <location>
        <begin position="201"/>
        <end position="395"/>
    </location>
</feature>
<feature type="transmembrane region" description="Helical" evidence="2">
    <location>
        <begin position="131"/>
        <end position="153"/>
    </location>
</feature>
<feature type="transmembrane region" description="Helical" evidence="2">
    <location>
        <begin position="86"/>
        <end position="110"/>
    </location>
</feature>
<dbReference type="EMBL" id="LR586016">
    <property type="protein sequence ID" value="VIP04873.1"/>
    <property type="molecule type" value="Genomic_DNA"/>
</dbReference>
<keyword evidence="2" id="KW-1133">Transmembrane helix</keyword>
<keyword evidence="2" id="KW-0812">Transmembrane</keyword>
<evidence type="ECO:0000313" key="4">
    <source>
        <dbReference type="Proteomes" id="UP000464378"/>
    </source>
</evidence>
<proteinExistence type="predicted"/>
<dbReference type="InParanoid" id="A0A6C2YUP0"/>
<dbReference type="RefSeq" id="WP_162659897.1">
    <property type="nucleotide sequence ID" value="NZ_LR593887.1"/>
</dbReference>
<dbReference type="Proteomes" id="UP000464378">
    <property type="component" value="Chromosome"/>
</dbReference>
<gene>
    <name evidence="3" type="ORF">GMBLW1_43200</name>
</gene>
<feature type="compositionally biased region" description="Basic and acidic residues" evidence="1">
    <location>
        <begin position="327"/>
        <end position="340"/>
    </location>
</feature>
<feature type="transmembrane region" description="Helical" evidence="2">
    <location>
        <begin position="6"/>
        <end position="36"/>
    </location>
</feature>
<feature type="compositionally biased region" description="Polar residues" evidence="1">
    <location>
        <begin position="268"/>
        <end position="281"/>
    </location>
</feature>
<feature type="transmembrane region" description="Helical" evidence="2">
    <location>
        <begin position="56"/>
        <end position="80"/>
    </location>
</feature>
<dbReference type="AlphaFoldDB" id="A0A6C2YUP0"/>